<comment type="caution">
    <text evidence="1">The sequence shown here is derived from an EMBL/GenBank/DDBJ whole genome shotgun (WGS) entry which is preliminary data.</text>
</comment>
<gene>
    <name evidence="1" type="ORF">SASPL_114780</name>
</gene>
<dbReference type="AlphaFoldDB" id="A0A8X9A110"/>
<reference evidence="1" key="2">
    <citation type="submission" date="2020-08" db="EMBL/GenBank/DDBJ databases">
        <title>Plant Genome Project.</title>
        <authorList>
            <person name="Zhang R.-G."/>
        </authorList>
    </citation>
    <scope>NUCLEOTIDE SEQUENCE</scope>
    <source>
        <strain evidence="1">Huo1</strain>
        <tissue evidence="1">Leaf</tissue>
    </source>
</reference>
<dbReference type="EMBL" id="PNBA02000005">
    <property type="protein sequence ID" value="KAG6424363.1"/>
    <property type="molecule type" value="Genomic_DNA"/>
</dbReference>
<proteinExistence type="predicted"/>
<sequence length="88" mass="9555">MGALECSSSDSHPQFGDGVARRLYSRSSCPRLSEVLIAPAVEVENSVVCPNVVATWCPLMKHAFATLSSFRGGIIRFGKWKAKLIMNA</sequence>
<accession>A0A8X9A110</accession>
<evidence type="ECO:0000313" key="2">
    <source>
        <dbReference type="Proteomes" id="UP000298416"/>
    </source>
</evidence>
<evidence type="ECO:0000313" key="1">
    <source>
        <dbReference type="EMBL" id="KAG6424363.1"/>
    </source>
</evidence>
<organism evidence="1">
    <name type="scientific">Salvia splendens</name>
    <name type="common">Scarlet sage</name>
    <dbReference type="NCBI Taxonomy" id="180675"/>
    <lineage>
        <taxon>Eukaryota</taxon>
        <taxon>Viridiplantae</taxon>
        <taxon>Streptophyta</taxon>
        <taxon>Embryophyta</taxon>
        <taxon>Tracheophyta</taxon>
        <taxon>Spermatophyta</taxon>
        <taxon>Magnoliopsida</taxon>
        <taxon>eudicotyledons</taxon>
        <taxon>Gunneridae</taxon>
        <taxon>Pentapetalae</taxon>
        <taxon>asterids</taxon>
        <taxon>lamiids</taxon>
        <taxon>Lamiales</taxon>
        <taxon>Lamiaceae</taxon>
        <taxon>Nepetoideae</taxon>
        <taxon>Mentheae</taxon>
        <taxon>Salviinae</taxon>
        <taxon>Salvia</taxon>
        <taxon>Salvia subgen. Calosphace</taxon>
        <taxon>core Calosphace</taxon>
    </lineage>
</organism>
<protein>
    <submittedName>
        <fullName evidence="1">Uncharacterized protein</fullName>
    </submittedName>
</protein>
<dbReference type="Proteomes" id="UP000298416">
    <property type="component" value="Unassembled WGS sequence"/>
</dbReference>
<keyword evidence="2" id="KW-1185">Reference proteome</keyword>
<reference evidence="1" key="1">
    <citation type="submission" date="2018-01" db="EMBL/GenBank/DDBJ databases">
        <authorList>
            <person name="Mao J.F."/>
        </authorList>
    </citation>
    <scope>NUCLEOTIDE SEQUENCE</scope>
    <source>
        <strain evidence="1">Huo1</strain>
        <tissue evidence="1">Leaf</tissue>
    </source>
</reference>
<name>A0A8X9A110_SALSN</name>